<protein>
    <submittedName>
        <fullName evidence="1">Uncharacterized protein</fullName>
    </submittedName>
</protein>
<gene>
    <name evidence="1" type="ORF">NNL22_16175</name>
</gene>
<reference evidence="1" key="1">
    <citation type="submission" date="2022-07" db="EMBL/GenBank/DDBJ databases">
        <title>Alkalimarinus sp. nov., isolated from gut of a Alitta virens.</title>
        <authorList>
            <person name="Yang A.I."/>
            <person name="Shin N.-R."/>
        </authorList>
    </citation>
    <scope>NUCLEOTIDE SEQUENCE</scope>
    <source>
        <strain evidence="1">FA028</strain>
    </source>
</reference>
<proteinExistence type="predicted"/>
<dbReference type="AlphaFoldDB" id="A0A9E8KPU4"/>
<organism evidence="1 2">
    <name type="scientific">Alkalimarinus sediminis</name>
    <dbReference type="NCBI Taxonomy" id="1632866"/>
    <lineage>
        <taxon>Bacteria</taxon>
        <taxon>Pseudomonadati</taxon>
        <taxon>Pseudomonadota</taxon>
        <taxon>Gammaproteobacteria</taxon>
        <taxon>Alteromonadales</taxon>
        <taxon>Alteromonadaceae</taxon>
        <taxon>Alkalimarinus</taxon>
    </lineage>
</organism>
<name>A0A9E8KPU4_9ALTE</name>
<accession>A0A9E8KPU4</accession>
<dbReference type="RefSeq" id="WP_251812626.1">
    <property type="nucleotide sequence ID" value="NZ_CP101527.1"/>
</dbReference>
<dbReference type="Proteomes" id="UP001164472">
    <property type="component" value="Chromosome"/>
</dbReference>
<evidence type="ECO:0000313" key="2">
    <source>
        <dbReference type="Proteomes" id="UP001164472"/>
    </source>
</evidence>
<sequence length="89" mass="10447">MDEMIIAEYIEEFELAVADALEHKTLATVGVALTWWQSLLSAVTREPEDASIDRYLLEKMTGLLPEEWAFWMATWDSYYQERKPYAQCH</sequence>
<dbReference type="EMBL" id="CP101527">
    <property type="protein sequence ID" value="UZW74540.1"/>
    <property type="molecule type" value="Genomic_DNA"/>
</dbReference>
<evidence type="ECO:0000313" key="1">
    <source>
        <dbReference type="EMBL" id="UZW74540.1"/>
    </source>
</evidence>
<dbReference type="KEGG" id="asem:NNL22_16175"/>
<keyword evidence="2" id="KW-1185">Reference proteome</keyword>